<name>A0ABN3V4M7_9PSEU</name>
<sequence length="112" mass="12607">MKATVAHWDLSRSHQTIDTLRELLREEVVAEWAGVHGLRLKFWFADRERNLWGAVMLWESDADTTQPLPPNRAAELIGYPPTHRMEVEIEAAVEGRHTTPALTGLGTALKPA</sequence>
<proteinExistence type="predicted"/>
<reference evidence="1 2" key="1">
    <citation type="journal article" date="2019" name="Int. J. Syst. Evol. Microbiol.">
        <title>The Global Catalogue of Microorganisms (GCM) 10K type strain sequencing project: providing services to taxonomists for standard genome sequencing and annotation.</title>
        <authorList>
            <consortium name="The Broad Institute Genomics Platform"/>
            <consortium name="The Broad Institute Genome Sequencing Center for Infectious Disease"/>
            <person name="Wu L."/>
            <person name="Ma J."/>
        </authorList>
    </citation>
    <scope>NUCLEOTIDE SEQUENCE [LARGE SCALE GENOMIC DNA]</scope>
    <source>
        <strain evidence="1 2">JCM 9383</strain>
    </source>
</reference>
<organism evidence="1 2">
    <name type="scientific">Saccharopolyspora taberi</name>
    <dbReference type="NCBI Taxonomy" id="60895"/>
    <lineage>
        <taxon>Bacteria</taxon>
        <taxon>Bacillati</taxon>
        <taxon>Actinomycetota</taxon>
        <taxon>Actinomycetes</taxon>
        <taxon>Pseudonocardiales</taxon>
        <taxon>Pseudonocardiaceae</taxon>
        <taxon>Saccharopolyspora</taxon>
    </lineage>
</organism>
<evidence type="ECO:0000313" key="2">
    <source>
        <dbReference type="Proteomes" id="UP001500979"/>
    </source>
</evidence>
<dbReference type="Proteomes" id="UP001500979">
    <property type="component" value="Unassembled WGS sequence"/>
</dbReference>
<dbReference type="EMBL" id="BAAAUX010000003">
    <property type="protein sequence ID" value="GAA2777070.1"/>
    <property type="molecule type" value="Genomic_DNA"/>
</dbReference>
<evidence type="ECO:0008006" key="3">
    <source>
        <dbReference type="Google" id="ProtNLM"/>
    </source>
</evidence>
<gene>
    <name evidence="1" type="ORF">GCM10010470_07490</name>
</gene>
<evidence type="ECO:0000313" key="1">
    <source>
        <dbReference type="EMBL" id="GAA2777070.1"/>
    </source>
</evidence>
<comment type="caution">
    <text evidence="1">The sequence shown here is derived from an EMBL/GenBank/DDBJ whole genome shotgun (WGS) entry which is preliminary data.</text>
</comment>
<accession>A0ABN3V4M7</accession>
<keyword evidence="2" id="KW-1185">Reference proteome</keyword>
<dbReference type="Gene3D" id="3.30.70.100">
    <property type="match status" value="1"/>
</dbReference>
<dbReference type="RefSeq" id="WP_344677926.1">
    <property type="nucleotide sequence ID" value="NZ_BAAAUX010000003.1"/>
</dbReference>
<protein>
    <recommendedName>
        <fullName evidence="3">ABM domain-containing protein</fullName>
    </recommendedName>
</protein>